<dbReference type="GO" id="GO:0005737">
    <property type="term" value="C:cytoplasm"/>
    <property type="evidence" value="ECO:0007669"/>
    <property type="project" value="TreeGrafter"/>
</dbReference>
<dbReference type="InterPro" id="IPR039959">
    <property type="entry name" value="Fimbrin/Plastin"/>
</dbReference>
<dbReference type="AlphaFoldDB" id="A0A9D4RUM4"/>
<dbReference type="PANTHER" id="PTHR19961">
    <property type="entry name" value="FIMBRIN/PLASTIN"/>
    <property type="match status" value="1"/>
</dbReference>
<dbReference type="GO" id="GO:0005884">
    <property type="term" value="C:actin filament"/>
    <property type="evidence" value="ECO:0007669"/>
    <property type="project" value="TreeGrafter"/>
</dbReference>
<dbReference type="Gene3D" id="1.10.418.10">
    <property type="entry name" value="Calponin-like domain"/>
    <property type="match status" value="1"/>
</dbReference>
<comment type="caution">
    <text evidence="4">The sequence shown here is derived from an EMBL/GenBank/DDBJ whole genome shotgun (WGS) entry which is preliminary data.</text>
</comment>
<keyword evidence="2" id="KW-0009">Actin-binding</keyword>
<feature type="domain" description="Calponin-homology (CH)" evidence="3">
    <location>
        <begin position="7"/>
        <end position="48"/>
    </location>
</feature>
<evidence type="ECO:0000313" key="4">
    <source>
        <dbReference type="EMBL" id="KAH3882241.1"/>
    </source>
</evidence>
<dbReference type="InterPro" id="IPR036872">
    <property type="entry name" value="CH_dom_sf"/>
</dbReference>
<dbReference type="GO" id="GO:0051015">
    <property type="term" value="F:actin filament binding"/>
    <property type="evidence" value="ECO:0007669"/>
    <property type="project" value="InterPro"/>
</dbReference>
<dbReference type="GO" id="GO:0051639">
    <property type="term" value="P:actin filament network formation"/>
    <property type="evidence" value="ECO:0007669"/>
    <property type="project" value="TreeGrafter"/>
</dbReference>
<dbReference type="PANTHER" id="PTHR19961:SF18">
    <property type="entry name" value="FI19014P1"/>
    <property type="match status" value="1"/>
</dbReference>
<dbReference type="Proteomes" id="UP000828390">
    <property type="component" value="Unassembled WGS sequence"/>
</dbReference>
<evidence type="ECO:0000256" key="1">
    <source>
        <dbReference type="ARBA" id="ARBA00022737"/>
    </source>
</evidence>
<sequence length="58" mass="6878">MNSLGINPYVNRLYNDLQDGLVIFQLYDKIQPGCVNWSRVIKEFKKMKATFEKIGRQR</sequence>
<reference evidence="4" key="2">
    <citation type="submission" date="2020-11" db="EMBL/GenBank/DDBJ databases">
        <authorList>
            <person name="McCartney M.A."/>
            <person name="Auch B."/>
            <person name="Kono T."/>
            <person name="Mallez S."/>
            <person name="Becker A."/>
            <person name="Gohl D.M."/>
            <person name="Silverstein K.A.T."/>
            <person name="Koren S."/>
            <person name="Bechman K.B."/>
            <person name="Herman A."/>
            <person name="Abrahante J.E."/>
            <person name="Garbe J."/>
        </authorList>
    </citation>
    <scope>NUCLEOTIDE SEQUENCE</scope>
    <source>
        <strain evidence="4">Duluth1</strain>
        <tissue evidence="4">Whole animal</tissue>
    </source>
</reference>
<dbReference type="Pfam" id="PF00307">
    <property type="entry name" value="CH"/>
    <property type="match status" value="1"/>
</dbReference>
<organism evidence="4 5">
    <name type="scientific">Dreissena polymorpha</name>
    <name type="common">Zebra mussel</name>
    <name type="synonym">Mytilus polymorpha</name>
    <dbReference type="NCBI Taxonomy" id="45954"/>
    <lineage>
        <taxon>Eukaryota</taxon>
        <taxon>Metazoa</taxon>
        <taxon>Spiralia</taxon>
        <taxon>Lophotrochozoa</taxon>
        <taxon>Mollusca</taxon>
        <taxon>Bivalvia</taxon>
        <taxon>Autobranchia</taxon>
        <taxon>Heteroconchia</taxon>
        <taxon>Euheterodonta</taxon>
        <taxon>Imparidentia</taxon>
        <taxon>Neoheterodontei</taxon>
        <taxon>Myida</taxon>
        <taxon>Dreissenoidea</taxon>
        <taxon>Dreissenidae</taxon>
        <taxon>Dreissena</taxon>
    </lineage>
</organism>
<evidence type="ECO:0000256" key="2">
    <source>
        <dbReference type="ARBA" id="ARBA00023203"/>
    </source>
</evidence>
<name>A0A9D4RUM4_DREPO</name>
<dbReference type="SUPFAM" id="SSF47576">
    <property type="entry name" value="Calponin-homology domain, CH-domain"/>
    <property type="match status" value="1"/>
</dbReference>
<evidence type="ECO:0000259" key="3">
    <source>
        <dbReference type="Pfam" id="PF00307"/>
    </source>
</evidence>
<proteinExistence type="predicted"/>
<keyword evidence="5" id="KW-1185">Reference proteome</keyword>
<protein>
    <recommendedName>
        <fullName evidence="3">Calponin-homology (CH) domain-containing protein</fullName>
    </recommendedName>
</protein>
<gene>
    <name evidence="4" type="ORF">DPMN_006175</name>
</gene>
<accession>A0A9D4RUM4</accession>
<dbReference type="EMBL" id="JAIWYP010000001">
    <property type="protein sequence ID" value="KAH3882241.1"/>
    <property type="molecule type" value="Genomic_DNA"/>
</dbReference>
<dbReference type="GO" id="GO:0051017">
    <property type="term" value="P:actin filament bundle assembly"/>
    <property type="evidence" value="ECO:0007669"/>
    <property type="project" value="InterPro"/>
</dbReference>
<dbReference type="GO" id="GO:0032432">
    <property type="term" value="C:actin filament bundle"/>
    <property type="evidence" value="ECO:0007669"/>
    <property type="project" value="TreeGrafter"/>
</dbReference>
<dbReference type="InterPro" id="IPR001715">
    <property type="entry name" value="CH_dom"/>
</dbReference>
<reference evidence="4" key="1">
    <citation type="journal article" date="2019" name="bioRxiv">
        <title>The Genome of the Zebra Mussel, Dreissena polymorpha: A Resource for Invasive Species Research.</title>
        <authorList>
            <person name="McCartney M.A."/>
            <person name="Auch B."/>
            <person name="Kono T."/>
            <person name="Mallez S."/>
            <person name="Zhang Y."/>
            <person name="Obille A."/>
            <person name="Becker A."/>
            <person name="Abrahante J.E."/>
            <person name="Garbe J."/>
            <person name="Badalamenti J.P."/>
            <person name="Herman A."/>
            <person name="Mangelson H."/>
            <person name="Liachko I."/>
            <person name="Sullivan S."/>
            <person name="Sone E.D."/>
            <person name="Koren S."/>
            <person name="Silverstein K.A.T."/>
            <person name="Beckman K.B."/>
            <person name="Gohl D.M."/>
        </authorList>
    </citation>
    <scope>NUCLEOTIDE SEQUENCE</scope>
    <source>
        <strain evidence="4">Duluth1</strain>
        <tissue evidence="4">Whole animal</tissue>
    </source>
</reference>
<evidence type="ECO:0000313" key="5">
    <source>
        <dbReference type="Proteomes" id="UP000828390"/>
    </source>
</evidence>
<keyword evidence="1" id="KW-0677">Repeat</keyword>